<evidence type="ECO:0000256" key="3">
    <source>
        <dbReference type="PIRSR" id="PIRSR005384-1"/>
    </source>
</evidence>
<dbReference type="NCBIfam" id="NF004051">
    <property type="entry name" value="PRK05571.1"/>
    <property type="match status" value="1"/>
</dbReference>
<feature type="compositionally biased region" description="Basic and acidic residues" evidence="5">
    <location>
        <begin position="160"/>
        <end position="172"/>
    </location>
</feature>
<evidence type="ECO:0000256" key="2">
    <source>
        <dbReference type="ARBA" id="ARBA00023235"/>
    </source>
</evidence>
<evidence type="ECO:0000256" key="1">
    <source>
        <dbReference type="ARBA" id="ARBA00008754"/>
    </source>
</evidence>
<evidence type="ECO:0000313" key="6">
    <source>
        <dbReference type="EMBL" id="MCK8783854.1"/>
    </source>
</evidence>
<comment type="similarity">
    <text evidence="1">Belongs to the LacAB/RpiB family.</text>
</comment>
<evidence type="ECO:0000313" key="7">
    <source>
        <dbReference type="Proteomes" id="UP001139516"/>
    </source>
</evidence>
<organism evidence="6 7">
    <name type="scientific">Roseomonas acroporae</name>
    <dbReference type="NCBI Taxonomy" id="2937791"/>
    <lineage>
        <taxon>Bacteria</taxon>
        <taxon>Pseudomonadati</taxon>
        <taxon>Pseudomonadota</taxon>
        <taxon>Alphaproteobacteria</taxon>
        <taxon>Acetobacterales</taxon>
        <taxon>Roseomonadaceae</taxon>
        <taxon>Roseomonas</taxon>
    </lineage>
</organism>
<dbReference type="RefSeq" id="WP_248665975.1">
    <property type="nucleotide sequence ID" value="NZ_JALPRX010000019.1"/>
</dbReference>
<feature type="binding site" evidence="4">
    <location>
        <position position="137"/>
    </location>
    <ligand>
        <name>D-ribulose 5-phosphate</name>
        <dbReference type="ChEBI" id="CHEBI:58121"/>
    </ligand>
</feature>
<comment type="caution">
    <text evidence="6">The sequence shown here is derived from an EMBL/GenBank/DDBJ whole genome shotgun (WGS) entry which is preliminary data.</text>
</comment>
<feature type="region of interest" description="Disordered" evidence="5">
    <location>
        <begin position="153"/>
        <end position="172"/>
    </location>
</feature>
<sequence>MTEERLTIAMGADHGGFILKDTLRRALEAAGHKVLDFGTSGPESVDYPDFAHPVCDAVARGEAGYGVLVCGSGIGMQIAANRHLGIRCAVLHDTTEARLTRAHNDANVAAFGARLTGPELALDALSVFLDTPYEGGRHDNRLAKLAPLSKPMALGPIDLPEPKTFEERPNDE</sequence>
<dbReference type="GO" id="GO:0005975">
    <property type="term" value="P:carbohydrate metabolic process"/>
    <property type="evidence" value="ECO:0007669"/>
    <property type="project" value="InterPro"/>
</dbReference>
<dbReference type="PANTHER" id="PTHR30345:SF0">
    <property type="entry name" value="DNA DAMAGE-REPAIR_TOLERATION PROTEIN DRT102"/>
    <property type="match status" value="1"/>
</dbReference>
<feature type="binding site" evidence="4">
    <location>
        <begin position="71"/>
        <end position="75"/>
    </location>
    <ligand>
        <name>D-ribulose 5-phosphate</name>
        <dbReference type="ChEBI" id="CHEBI:58121"/>
    </ligand>
</feature>
<dbReference type="NCBIfam" id="TIGR01120">
    <property type="entry name" value="rpiB"/>
    <property type="match status" value="1"/>
</dbReference>
<dbReference type="NCBIfam" id="TIGR00689">
    <property type="entry name" value="rpiB_lacA_lacB"/>
    <property type="match status" value="1"/>
</dbReference>
<keyword evidence="2 6" id="KW-0413">Isomerase</keyword>
<feature type="binding site" evidence="4">
    <location>
        <position position="114"/>
    </location>
    <ligand>
        <name>D-ribulose 5-phosphate</name>
        <dbReference type="ChEBI" id="CHEBI:58121"/>
    </ligand>
</feature>
<accession>A0A9X2BVC1</accession>
<dbReference type="EMBL" id="JALPRX010000019">
    <property type="protein sequence ID" value="MCK8783854.1"/>
    <property type="molecule type" value="Genomic_DNA"/>
</dbReference>
<dbReference type="EC" id="5.3.1.6" evidence="6"/>
<feature type="binding site" evidence="4">
    <location>
        <position position="104"/>
    </location>
    <ligand>
        <name>D-ribulose 5-phosphate</name>
        <dbReference type="ChEBI" id="CHEBI:58121"/>
    </ligand>
</feature>
<keyword evidence="7" id="KW-1185">Reference proteome</keyword>
<evidence type="ECO:0000256" key="4">
    <source>
        <dbReference type="PIRSR" id="PIRSR005384-2"/>
    </source>
</evidence>
<dbReference type="Gene3D" id="3.40.1400.10">
    <property type="entry name" value="Sugar-phosphate isomerase, RpiB/LacA/LacB"/>
    <property type="match status" value="1"/>
</dbReference>
<name>A0A9X2BVC1_9PROT</name>
<gene>
    <name evidence="6" type="primary">rpiB</name>
    <name evidence="6" type="ORF">M0638_05600</name>
</gene>
<dbReference type="InterPro" id="IPR004785">
    <property type="entry name" value="RpiB"/>
</dbReference>
<dbReference type="SUPFAM" id="SSF89623">
    <property type="entry name" value="Ribose/Galactose isomerase RpiB/AlsB"/>
    <property type="match status" value="1"/>
</dbReference>
<dbReference type="GO" id="GO:0004751">
    <property type="term" value="F:ribose-5-phosphate isomerase activity"/>
    <property type="evidence" value="ECO:0007669"/>
    <property type="project" value="UniProtKB-EC"/>
</dbReference>
<dbReference type="InterPro" id="IPR003500">
    <property type="entry name" value="RpiB_LacA_LacB"/>
</dbReference>
<feature type="binding site" evidence="4">
    <location>
        <begin position="13"/>
        <end position="14"/>
    </location>
    <ligand>
        <name>D-ribulose 5-phosphate</name>
        <dbReference type="ChEBI" id="CHEBI:58121"/>
    </ligand>
</feature>
<evidence type="ECO:0000256" key="5">
    <source>
        <dbReference type="SAM" id="MobiDB-lite"/>
    </source>
</evidence>
<feature type="binding site" evidence="4">
    <location>
        <position position="141"/>
    </location>
    <ligand>
        <name>D-ribulose 5-phosphate</name>
        <dbReference type="ChEBI" id="CHEBI:58121"/>
    </ligand>
</feature>
<dbReference type="Pfam" id="PF02502">
    <property type="entry name" value="LacAB_rpiB"/>
    <property type="match status" value="1"/>
</dbReference>
<dbReference type="AlphaFoldDB" id="A0A9X2BVC1"/>
<protein>
    <submittedName>
        <fullName evidence="6">Ribose 5-phosphate isomerase B</fullName>
        <ecNumber evidence="6">5.3.1.6</ecNumber>
    </submittedName>
</protein>
<feature type="active site" description="Proton donor" evidence="3">
    <location>
        <position position="103"/>
    </location>
</feature>
<dbReference type="PANTHER" id="PTHR30345">
    <property type="entry name" value="RIBOSE-5-PHOSPHATE ISOMERASE B"/>
    <property type="match status" value="1"/>
</dbReference>
<dbReference type="PIRSF" id="PIRSF005384">
    <property type="entry name" value="RpiB_LacA_B"/>
    <property type="match status" value="1"/>
</dbReference>
<dbReference type="InterPro" id="IPR036569">
    <property type="entry name" value="RpiB_LacA_LacB_sf"/>
</dbReference>
<proteinExistence type="inferred from homology"/>
<reference evidence="6" key="1">
    <citation type="submission" date="2022-04" db="EMBL/GenBank/DDBJ databases">
        <title>Roseomonas acroporae sp. nov., isolated from coral Acropora digitifera.</title>
        <authorList>
            <person name="Sun H."/>
        </authorList>
    </citation>
    <scope>NUCLEOTIDE SEQUENCE</scope>
    <source>
        <strain evidence="6">NAR14</strain>
    </source>
</reference>
<feature type="active site" description="Proton acceptor" evidence="3">
    <location>
        <position position="70"/>
    </location>
</feature>
<dbReference type="Proteomes" id="UP001139516">
    <property type="component" value="Unassembled WGS sequence"/>
</dbReference>